<dbReference type="InterPro" id="IPR006143">
    <property type="entry name" value="RND_pump_MFP"/>
</dbReference>
<proteinExistence type="inferred from homology"/>
<dbReference type="Gene3D" id="2.40.30.170">
    <property type="match status" value="1"/>
</dbReference>
<evidence type="ECO:0000313" key="4">
    <source>
        <dbReference type="Proteomes" id="UP000238288"/>
    </source>
</evidence>
<evidence type="ECO:0000256" key="1">
    <source>
        <dbReference type="ARBA" id="ARBA00009477"/>
    </source>
</evidence>
<dbReference type="SUPFAM" id="SSF111369">
    <property type="entry name" value="HlyD-like secretion proteins"/>
    <property type="match status" value="1"/>
</dbReference>
<dbReference type="GO" id="GO:0015562">
    <property type="term" value="F:efflux transmembrane transporter activity"/>
    <property type="evidence" value="ECO:0007669"/>
    <property type="project" value="TreeGrafter"/>
</dbReference>
<dbReference type="Gene3D" id="2.40.420.20">
    <property type="match status" value="1"/>
</dbReference>
<comment type="similarity">
    <text evidence="1">Belongs to the membrane fusion protein (MFP) (TC 8.A.1) family.</text>
</comment>
<evidence type="ECO:0000259" key="2">
    <source>
        <dbReference type="Pfam" id="PF25954"/>
    </source>
</evidence>
<dbReference type="NCBIfam" id="TIGR01730">
    <property type="entry name" value="RND_mfp"/>
    <property type="match status" value="1"/>
</dbReference>
<evidence type="ECO:0000313" key="3">
    <source>
        <dbReference type="EMBL" id="SOU40812.1"/>
    </source>
</evidence>
<dbReference type="AlphaFoldDB" id="A0A2K4X912"/>
<dbReference type="PANTHER" id="PTHR30469">
    <property type="entry name" value="MULTIDRUG RESISTANCE PROTEIN MDTA"/>
    <property type="match status" value="1"/>
</dbReference>
<dbReference type="Pfam" id="PF25954">
    <property type="entry name" value="Beta-barrel_RND_2"/>
    <property type="match status" value="1"/>
</dbReference>
<name>A0A2K4X912_PSEVC</name>
<dbReference type="Proteomes" id="UP000238288">
    <property type="component" value="Chromosome PCAR9a"/>
</dbReference>
<dbReference type="GO" id="GO:1990281">
    <property type="term" value="C:efflux pump complex"/>
    <property type="evidence" value="ECO:0007669"/>
    <property type="project" value="TreeGrafter"/>
</dbReference>
<gene>
    <name evidence="3" type="ORF">PCAR9_A21265</name>
</gene>
<organism evidence="3 4">
    <name type="scientific">Pseudoalteromonas carrageenovora IAM 12662</name>
    <dbReference type="NCBI Taxonomy" id="1314868"/>
    <lineage>
        <taxon>Bacteria</taxon>
        <taxon>Pseudomonadati</taxon>
        <taxon>Pseudomonadota</taxon>
        <taxon>Gammaproteobacteria</taxon>
        <taxon>Alteromonadales</taxon>
        <taxon>Pseudoalteromonadaceae</taxon>
        <taxon>Pseudoalteromonas</taxon>
    </lineage>
</organism>
<feature type="domain" description="CusB-like beta-barrel" evidence="2">
    <location>
        <begin position="68"/>
        <end position="138"/>
    </location>
</feature>
<dbReference type="EMBL" id="LT965928">
    <property type="protein sequence ID" value="SOU40812.1"/>
    <property type="molecule type" value="Genomic_DNA"/>
</dbReference>
<reference evidence="3 4" key="1">
    <citation type="submission" date="2017-11" db="EMBL/GenBank/DDBJ databases">
        <authorList>
            <person name="Han C.G."/>
        </authorList>
    </citation>
    <scope>NUCLEOTIDE SEQUENCE [LARGE SCALE GENOMIC DNA]</scope>
    <source>
        <strain evidence="4">ATCC 43555</strain>
    </source>
</reference>
<accession>A0A2K4X912</accession>
<protein>
    <submittedName>
        <fullName evidence="3">Hemolysin D</fullName>
    </submittedName>
</protein>
<dbReference type="InterPro" id="IPR058792">
    <property type="entry name" value="Beta-barrel_RND_2"/>
</dbReference>
<sequence>MPKSDVDDAKTVVELAKVTLTQAQTELEDRKVIAPLNGIMGLTDVEVGDRISELTEIASIDDTSDLYINFNAPESAISMLRNKSNITVFPWQSEKPIKAEIAYIDSRIDPQTRTLRVKAKLNNANQQFLPGMSFRVHIEVLGDNYAAIPEAALLWGATGPYVWTSVDNKATRVEVKIEQRLSGRLLVSGPLNKDDILVIEGVQRLRTQQALSFNAADTQE</sequence>